<accession>A0A087MLW3</accession>
<keyword evidence="1" id="KW-0472">Membrane</keyword>
<dbReference type="InterPro" id="IPR011990">
    <property type="entry name" value="TPR-like_helical_dom_sf"/>
</dbReference>
<sequence>MSSRRRYAAFISYSHADARWASWLQKQLESFRVPRRLVGTAGENGPVPSRLAPVFRDREELASANDLGGRIRQALEASDALVVVCSAAAARSPWVNEEIRSYRRLGRSGRIHCLLVPDPSGDDGAPHFPPALVEVIDAAEMPPEPIAADLRASGDGPALARQKIIAGLLGLGLDDLRQREAQRRQRRLVWITAASIAGMAVAAVLAGQAHVARNDALRRQAQAEDLLGFMIDDLRPKLERLGQLSLLDAVGDKALDYFDSLPSRDQTDTALSQQVRALTQIGQVRLDQGKHEPALAAFMAAHARALELSRRAPDDGARLFDLAQAEYWIGLVGWRQGDLDVAERWLRAYRDRSQALVALDPSRFDWQREVAYGYHNLAVLDDGRGRHAEAAEAFERELALYRDWLPDHPRDSMLRFEAANVASWLGSVKQRLGHLAEAESYFLEADRGHAANQALEPDVMAWTDNRIDSSVLLARVRVRLGKLADARAGLRTAVDQAAALSLHDPDNAAWRRSHGNALLSLAAVDLACGDDEAAASALAQARPILSQALAEAPEENLAIAYFVRAGLLDAEWALRAGQPAMATEALARIAAPLAKASRRAGSDTLLELLARRDQLEAAVFDLRGDDGAARTLRLAALARLLDPRGGEAPFAHLEQLLSLQRALGDDEAADASLKRLHQAGAVPEPLPAACVNDFAGEPASQRTAP</sequence>
<dbReference type="Proteomes" id="UP000029085">
    <property type="component" value="Unassembled WGS sequence"/>
</dbReference>
<dbReference type="EMBL" id="AVCJ01000001">
    <property type="protein sequence ID" value="KFL37866.1"/>
    <property type="molecule type" value="Genomic_DNA"/>
</dbReference>
<dbReference type="InterPro" id="IPR000157">
    <property type="entry name" value="TIR_dom"/>
</dbReference>
<dbReference type="PATRIC" id="fig|1121014.3.peg.283"/>
<evidence type="ECO:0000259" key="2">
    <source>
        <dbReference type="Pfam" id="PF13676"/>
    </source>
</evidence>
<dbReference type="Gene3D" id="1.25.40.10">
    <property type="entry name" value="Tetratricopeptide repeat domain"/>
    <property type="match status" value="2"/>
</dbReference>
<dbReference type="OrthoDB" id="7308181at2"/>
<dbReference type="AlphaFoldDB" id="A0A087MLW3"/>
<protein>
    <recommendedName>
        <fullName evidence="2">TIR domain-containing protein</fullName>
    </recommendedName>
</protein>
<evidence type="ECO:0000256" key="1">
    <source>
        <dbReference type="SAM" id="Phobius"/>
    </source>
</evidence>
<dbReference type="Pfam" id="PF13676">
    <property type="entry name" value="TIR_2"/>
    <property type="match status" value="1"/>
</dbReference>
<evidence type="ECO:0000313" key="3">
    <source>
        <dbReference type="EMBL" id="KFL37866.1"/>
    </source>
</evidence>
<feature type="domain" description="TIR" evidence="2">
    <location>
        <begin position="10"/>
        <end position="117"/>
    </location>
</feature>
<name>A0A087MLW3_9GAMM</name>
<proteinExistence type="predicted"/>
<reference evidence="3 4" key="2">
    <citation type="journal article" date="2015" name="Stand. Genomic Sci.">
        <title>High quality draft genomic sequence of Arenimonas donghaensis DSM 18148(T).</title>
        <authorList>
            <person name="Chen F."/>
            <person name="Wang H."/>
            <person name="Cao Y."/>
            <person name="Li X."/>
            <person name="Wang G."/>
        </authorList>
    </citation>
    <scope>NUCLEOTIDE SEQUENCE [LARGE SCALE GENOMIC DNA]</scope>
    <source>
        <strain evidence="3 4">HO3-R19</strain>
    </source>
</reference>
<dbReference type="InterPro" id="IPR035897">
    <property type="entry name" value="Toll_tir_struct_dom_sf"/>
</dbReference>
<comment type="caution">
    <text evidence="3">The sequence shown here is derived from an EMBL/GenBank/DDBJ whole genome shotgun (WGS) entry which is preliminary data.</text>
</comment>
<feature type="transmembrane region" description="Helical" evidence="1">
    <location>
        <begin position="188"/>
        <end position="209"/>
    </location>
</feature>
<reference evidence="4" key="1">
    <citation type="submission" date="2013-08" db="EMBL/GenBank/DDBJ databases">
        <title>Genome sequencing of Arenimonas donghaensis.</title>
        <authorList>
            <person name="Chen F."/>
            <person name="Wang G."/>
        </authorList>
    </citation>
    <scope>NUCLEOTIDE SEQUENCE [LARGE SCALE GENOMIC DNA]</scope>
    <source>
        <strain evidence="4">HO3-R19</strain>
    </source>
</reference>
<gene>
    <name evidence="3" type="ORF">N788_01475</name>
</gene>
<dbReference type="Gene3D" id="3.40.50.10140">
    <property type="entry name" value="Toll/interleukin-1 receptor homology (TIR) domain"/>
    <property type="match status" value="1"/>
</dbReference>
<keyword evidence="1" id="KW-0812">Transmembrane</keyword>
<dbReference type="SUPFAM" id="SSF52200">
    <property type="entry name" value="Toll/Interleukin receptor TIR domain"/>
    <property type="match status" value="1"/>
</dbReference>
<dbReference type="STRING" id="1121014.N788_01475"/>
<dbReference type="GO" id="GO:0007165">
    <property type="term" value="P:signal transduction"/>
    <property type="evidence" value="ECO:0007669"/>
    <property type="project" value="InterPro"/>
</dbReference>
<evidence type="ECO:0000313" key="4">
    <source>
        <dbReference type="Proteomes" id="UP000029085"/>
    </source>
</evidence>
<dbReference type="SUPFAM" id="SSF48452">
    <property type="entry name" value="TPR-like"/>
    <property type="match status" value="1"/>
</dbReference>
<keyword evidence="4" id="KW-1185">Reference proteome</keyword>
<organism evidence="3 4">
    <name type="scientific">Arenimonas donghaensis DSM 18148 = HO3-R19</name>
    <dbReference type="NCBI Taxonomy" id="1121014"/>
    <lineage>
        <taxon>Bacteria</taxon>
        <taxon>Pseudomonadati</taxon>
        <taxon>Pseudomonadota</taxon>
        <taxon>Gammaproteobacteria</taxon>
        <taxon>Lysobacterales</taxon>
        <taxon>Lysobacteraceae</taxon>
        <taxon>Arenimonas</taxon>
    </lineage>
</organism>
<keyword evidence="1" id="KW-1133">Transmembrane helix</keyword>
<dbReference type="RefSeq" id="WP_051924228.1">
    <property type="nucleotide sequence ID" value="NZ_AVCJ01000001.1"/>
</dbReference>